<proteinExistence type="predicted"/>
<reference evidence="2" key="2">
    <citation type="journal article" date="2021" name="Microbiol. Resour. Announc.">
        <title>Complete Genome Sequences of Three Human Oral Treponema parvum Isolates.</title>
        <authorList>
            <person name="Zeng H."/>
            <person name="Watt R.M."/>
        </authorList>
    </citation>
    <scope>NUCLEOTIDE SEQUENCE</scope>
    <source>
        <strain evidence="2">ATCC 700773</strain>
    </source>
</reference>
<dbReference type="Pfam" id="PF07238">
    <property type="entry name" value="PilZ"/>
    <property type="match status" value="1"/>
</dbReference>
<dbReference type="EMBL" id="CP054257">
    <property type="protein sequence ID" value="QTQ12737.1"/>
    <property type="molecule type" value="Genomic_DNA"/>
</dbReference>
<feature type="domain" description="PilZ" evidence="1">
    <location>
        <begin position="5"/>
        <end position="97"/>
    </location>
</feature>
<accession>A0A975F1K1</accession>
<organism evidence="2 3">
    <name type="scientific">Treponema parvum</name>
    <dbReference type="NCBI Taxonomy" id="138851"/>
    <lineage>
        <taxon>Bacteria</taxon>
        <taxon>Pseudomonadati</taxon>
        <taxon>Spirochaetota</taxon>
        <taxon>Spirochaetia</taxon>
        <taxon>Spirochaetales</taxon>
        <taxon>Treponemataceae</taxon>
        <taxon>Treponema</taxon>
    </lineage>
</organism>
<dbReference type="Gene3D" id="2.40.10.220">
    <property type="entry name" value="predicted glycosyltransferase like domains"/>
    <property type="match status" value="1"/>
</dbReference>
<protein>
    <submittedName>
        <fullName evidence="2">PilZ domain-containing protein</fullName>
    </submittedName>
</protein>
<evidence type="ECO:0000259" key="1">
    <source>
        <dbReference type="Pfam" id="PF07238"/>
    </source>
</evidence>
<dbReference type="AlphaFoldDB" id="A0A975F1K1"/>
<dbReference type="InterPro" id="IPR009875">
    <property type="entry name" value="PilZ_domain"/>
</dbReference>
<name>A0A975F1K1_9SPIR</name>
<gene>
    <name evidence="2" type="ORF">HRI96_11340</name>
</gene>
<dbReference type="Proteomes" id="UP000671995">
    <property type="component" value="Chromosome"/>
</dbReference>
<dbReference type="GO" id="GO:0035438">
    <property type="term" value="F:cyclic-di-GMP binding"/>
    <property type="evidence" value="ECO:0007669"/>
    <property type="project" value="InterPro"/>
</dbReference>
<evidence type="ECO:0000313" key="2">
    <source>
        <dbReference type="EMBL" id="QTQ12737.1"/>
    </source>
</evidence>
<evidence type="ECO:0000313" key="3">
    <source>
        <dbReference type="Proteomes" id="UP000671995"/>
    </source>
</evidence>
<dbReference type="SUPFAM" id="SSF141371">
    <property type="entry name" value="PilZ domain-like"/>
    <property type="match status" value="1"/>
</dbReference>
<sequence length="119" mass="13828">MAKIQRRFERFNTFARVEAPDICQIHGALADISKSGCKVRFPLSLTIDMDLDYTLKIKFTQMDKSLLFVLICHPQWLKEDDGSTLIGFEFLRSPDTARFNDYIQKLADDEMDLKNDFIS</sequence>
<reference evidence="2" key="1">
    <citation type="submission" date="2020-05" db="EMBL/GenBank/DDBJ databases">
        <authorList>
            <person name="Zeng H."/>
            <person name="Chan Y.K."/>
            <person name="Watt R.M."/>
        </authorList>
    </citation>
    <scope>NUCLEOTIDE SEQUENCE</scope>
    <source>
        <strain evidence="2">ATCC 700773</strain>
    </source>
</reference>
<dbReference type="RefSeq" id="WP_210117448.1">
    <property type="nucleotide sequence ID" value="NZ_CP054257.1"/>
</dbReference>